<dbReference type="EMBL" id="UINC01099071">
    <property type="protein sequence ID" value="SVC58061.1"/>
    <property type="molecule type" value="Genomic_DNA"/>
</dbReference>
<accession>A0A382NER0</accession>
<dbReference type="GO" id="GO:0006284">
    <property type="term" value="P:base-excision repair"/>
    <property type="evidence" value="ECO:0007669"/>
    <property type="project" value="InterPro"/>
</dbReference>
<dbReference type="AlphaFoldDB" id="A0A382NER0"/>
<dbReference type="InterPro" id="IPR003265">
    <property type="entry name" value="HhH-GPD_domain"/>
</dbReference>
<dbReference type="CDD" id="cd00056">
    <property type="entry name" value="ENDO3c"/>
    <property type="match status" value="1"/>
</dbReference>
<dbReference type="SMART" id="SM00478">
    <property type="entry name" value="ENDO3c"/>
    <property type="match status" value="1"/>
</dbReference>
<dbReference type="PIRSF" id="PIRSF001435">
    <property type="entry name" value="Nth"/>
    <property type="match status" value="1"/>
</dbReference>
<gene>
    <name evidence="2" type="ORF">METZ01_LOCUS310915</name>
</gene>
<name>A0A382NER0_9ZZZZ</name>
<dbReference type="Gene3D" id="1.10.340.30">
    <property type="entry name" value="Hypothetical protein, domain 2"/>
    <property type="match status" value="1"/>
</dbReference>
<dbReference type="PANTHER" id="PTHR47203:SF1">
    <property type="entry name" value="HYPOTHETICAL BASE EXCISION DNA REPAIR PROTEIN (EUROFUNG)"/>
    <property type="match status" value="1"/>
</dbReference>
<reference evidence="2" key="1">
    <citation type="submission" date="2018-05" db="EMBL/GenBank/DDBJ databases">
        <authorList>
            <person name="Lanie J.A."/>
            <person name="Ng W.-L."/>
            <person name="Kazmierczak K.M."/>
            <person name="Andrzejewski T.M."/>
            <person name="Davidsen T.M."/>
            <person name="Wayne K.J."/>
            <person name="Tettelin H."/>
            <person name="Glass J.I."/>
            <person name="Rusch D."/>
            <person name="Podicherti R."/>
            <person name="Tsui H.-C.T."/>
            <person name="Winkler M.E."/>
        </authorList>
    </citation>
    <scope>NUCLEOTIDE SEQUENCE</scope>
</reference>
<dbReference type="PANTHER" id="PTHR47203">
    <property type="match status" value="1"/>
</dbReference>
<dbReference type="InterPro" id="IPR011257">
    <property type="entry name" value="DNA_glycosylase"/>
</dbReference>
<proteinExistence type="predicted"/>
<dbReference type="Gene3D" id="1.10.1670.10">
    <property type="entry name" value="Helix-hairpin-Helix base-excision DNA repair enzymes (C-terminal)"/>
    <property type="match status" value="1"/>
</dbReference>
<dbReference type="InterPro" id="IPR023170">
    <property type="entry name" value="HhH_base_excis_C"/>
</dbReference>
<organism evidence="2">
    <name type="scientific">marine metagenome</name>
    <dbReference type="NCBI Taxonomy" id="408172"/>
    <lineage>
        <taxon>unclassified sequences</taxon>
        <taxon>metagenomes</taxon>
        <taxon>ecological metagenomes</taxon>
    </lineage>
</organism>
<dbReference type="SUPFAM" id="SSF48150">
    <property type="entry name" value="DNA-glycosylase"/>
    <property type="match status" value="1"/>
</dbReference>
<feature type="domain" description="HhH-GPD" evidence="1">
    <location>
        <begin position="40"/>
        <end position="196"/>
    </location>
</feature>
<sequence length="222" mass="25441">MKTKNKINPSEVLSHLVKANGKIEWASRYKPLDELIFTVLTQHTSDTNAEKAFEKLKKEIPIWEDVMKTSTKKIASLIHSGGLSNQKSIRIKKILETIFKEKKELKIDFLQDLSLEDARNWLMNLPGVGPKTAAVVLVLCFKKPAMPVDTHIYRVSKRLGLIGNVSNEIAHKELEKIIPENDRYDMHIQLITHGRNICKSQKPLCNQCNLRNLGCPYFKILR</sequence>
<evidence type="ECO:0000259" key="1">
    <source>
        <dbReference type="SMART" id="SM00478"/>
    </source>
</evidence>
<evidence type="ECO:0000313" key="2">
    <source>
        <dbReference type="EMBL" id="SVC58061.1"/>
    </source>
</evidence>
<dbReference type="Pfam" id="PF00730">
    <property type="entry name" value="HhH-GPD"/>
    <property type="match status" value="1"/>
</dbReference>
<protein>
    <recommendedName>
        <fullName evidence="1">HhH-GPD domain-containing protein</fullName>
    </recommendedName>
</protein>
<dbReference type="GO" id="GO:0003824">
    <property type="term" value="F:catalytic activity"/>
    <property type="evidence" value="ECO:0007669"/>
    <property type="project" value="InterPro"/>
</dbReference>